<dbReference type="EnsemblPlants" id="AES99110">
    <property type="protein sequence ID" value="AES99110"/>
    <property type="gene ID" value="MTR_5g076680"/>
</dbReference>
<dbReference type="HOGENOM" id="CLU_1572991_0_0_1"/>
<dbReference type="Proteomes" id="UP000002051">
    <property type="component" value="Chromosome 5"/>
</dbReference>
<name>G7KFS3_MEDTR</name>
<evidence type="ECO:0000313" key="2">
    <source>
        <dbReference type="EnsemblPlants" id="AES99110"/>
    </source>
</evidence>
<evidence type="ECO:0000313" key="1">
    <source>
        <dbReference type="EMBL" id="AES99110.1"/>
    </source>
</evidence>
<sequence>MTVVRKTSVAKDGRETCKRDSEEIVNSVTDVSKNSSVPLIISNPKLLDCCNCYQPLKIPVFQKQKIMLSRNHINRSSSNRICLVWCDPDCILKVNQTKLNRIEREVTSIGRIACSLNKNWDDKSGKINFREYVNFANHKNNSTTTTSCNSATTEIGKPSIGKRDTYIEQT</sequence>
<accession>G7KFS3</accession>
<protein>
    <submittedName>
        <fullName evidence="1 2">Uncharacterized protein</fullName>
    </submittedName>
</protein>
<dbReference type="PaxDb" id="3880-AES99110"/>
<proteinExistence type="predicted"/>
<dbReference type="AlphaFoldDB" id="G7KFS3"/>
<organism evidence="1 3">
    <name type="scientific">Medicago truncatula</name>
    <name type="common">Barrel medic</name>
    <name type="synonym">Medicago tribuloides</name>
    <dbReference type="NCBI Taxonomy" id="3880"/>
    <lineage>
        <taxon>Eukaryota</taxon>
        <taxon>Viridiplantae</taxon>
        <taxon>Streptophyta</taxon>
        <taxon>Embryophyta</taxon>
        <taxon>Tracheophyta</taxon>
        <taxon>Spermatophyta</taxon>
        <taxon>Magnoliopsida</taxon>
        <taxon>eudicotyledons</taxon>
        <taxon>Gunneridae</taxon>
        <taxon>Pentapetalae</taxon>
        <taxon>rosids</taxon>
        <taxon>fabids</taxon>
        <taxon>Fabales</taxon>
        <taxon>Fabaceae</taxon>
        <taxon>Papilionoideae</taxon>
        <taxon>50 kb inversion clade</taxon>
        <taxon>NPAAA clade</taxon>
        <taxon>Hologalegina</taxon>
        <taxon>IRL clade</taxon>
        <taxon>Trifolieae</taxon>
        <taxon>Medicago</taxon>
    </lineage>
</organism>
<reference evidence="2" key="3">
    <citation type="submission" date="2015-04" db="UniProtKB">
        <authorList>
            <consortium name="EnsemblPlants"/>
        </authorList>
    </citation>
    <scope>IDENTIFICATION</scope>
    <source>
        <strain evidence="2">cv. Jemalong A17</strain>
    </source>
</reference>
<dbReference type="EMBL" id="CM001221">
    <property type="protein sequence ID" value="AES99110.1"/>
    <property type="molecule type" value="Genomic_DNA"/>
</dbReference>
<reference evidence="1 3" key="1">
    <citation type="journal article" date="2011" name="Nature">
        <title>The Medicago genome provides insight into the evolution of rhizobial symbioses.</title>
        <authorList>
            <person name="Young N.D."/>
            <person name="Debelle F."/>
            <person name="Oldroyd G.E."/>
            <person name="Geurts R."/>
            <person name="Cannon S.B."/>
            <person name="Udvardi M.K."/>
            <person name="Benedito V.A."/>
            <person name="Mayer K.F."/>
            <person name="Gouzy J."/>
            <person name="Schoof H."/>
            <person name="Van de Peer Y."/>
            <person name="Proost S."/>
            <person name="Cook D.R."/>
            <person name="Meyers B.C."/>
            <person name="Spannagl M."/>
            <person name="Cheung F."/>
            <person name="De Mita S."/>
            <person name="Krishnakumar V."/>
            <person name="Gundlach H."/>
            <person name="Zhou S."/>
            <person name="Mudge J."/>
            <person name="Bharti A.K."/>
            <person name="Murray J.D."/>
            <person name="Naoumkina M.A."/>
            <person name="Rosen B."/>
            <person name="Silverstein K.A."/>
            <person name="Tang H."/>
            <person name="Rombauts S."/>
            <person name="Zhao P.X."/>
            <person name="Zhou P."/>
            <person name="Barbe V."/>
            <person name="Bardou P."/>
            <person name="Bechner M."/>
            <person name="Bellec A."/>
            <person name="Berger A."/>
            <person name="Berges H."/>
            <person name="Bidwell S."/>
            <person name="Bisseling T."/>
            <person name="Choisne N."/>
            <person name="Couloux A."/>
            <person name="Denny R."/>
            <person name="Deshpande S."/>
            <person name="Dai X."/>
            <person name="Doyle J.J."/>
            <person name="Dudez A.M."/>
            <person name="Farmer A.D."/>
            <person name="Fouteau S."/>
            <person name="Franken C."/>
            <person name="Gibelin C."/>
            <person name="Gish J."/>
            <person name="Goldstein S."/>
            <person name="Gonzalez A.J."/>
            <person name="Green P.J."/>
            <person name="Hallab A."/>
            <person name="Hartog M."/>
            <person name="Hua A."/>
            <person name="Humphray S.J."/>
            <person name="Jeong D.H."/>
            <person name="Jing Y."/>
            <person name="Jocker A."/>
            <person name="Kenton S.M."/>
            <person name="Kim D.J."/>
            <person name="Klee K."/>
            <person name="Lai H."/>
            <person name="Lang C."/>
            <person name="Lin S."/>
            <person name="Macmil S.L."/>
            <person name="Magdelenat G."/>
            <person name="Matthews L."/>
            <person name="McCorrison J."/>
            <person name="Monaghan E.L."/>
            <person name="Mun J.H."/>
            <person name="Najar F.Z."/>
            <person name="Nicholson C."/>
            <person name="Noirot C."/>
            <person name="O'Bleness M."/>
            <person name="Paule C.R."/>
            <person name="Poulain J."/>
            <person name="Prion F."/>
            <person name="Qin B."/>
            <person name="Qu C."/>
            <person name="Retzel E.F."/>
            <person name="Riddle C."/>
            <person name="Sallet E."/>
            <person name="Samain S."/>
            <person name="Samson N."/>
            <person name="Sanders I."/>
            <person name="Saurat O."/>
            <person name="Scarpelli C."/>
            <person name="Schiex T."/>
            <person name="Segurens B."/>
            <person name="Severin A.J."/>
            <person name="Sherrier D.J."/>
            <person name="Shi R."/>
            <person name="Sims S."/>
            <person name="Singer S.R."/>
            <person name="Sinharoy S."/>
            <person name="Sterck L."/>
            <person name="Viollet A."/>
            <person name="Wang B.B."/>
            <person name="Wang K."/>
            <person name="Wang M."/>
            <person name="Wang X."/>
            <person name="Warfsmann J."/>
            <person name="Weissenbach J."/>
            <person name="White D.D."/>
            <person name="White J.D."/>
            <person name="Wiley G.B."/>
            <person name="Wincker P."/>
            <person name="Xing Y."/>
            <person name="Yang L."/>
            <person name="Yao Z."/>
            <person name="Ying F."/>
            <person name="Zhai J."/>
            <person name="Zhou L."/>
            <person name="Zuber A."/>
            <person name="Denarie J."/>
            <person name="Dixon R.A."/>
            <person name="May G.D."/>
            <person name="Schwartz D.C."/>
            <person name="Rogers J."/>
            <person name="Quetier F."/>
            <person name="Town C.D."/>
            <person name="Roe B.A."/>
        </authorList>
    </citation>
    <scope>NUCLEOTIDE SEQUENCE [LARGE SCALE GENOMIC DNA]</scope>
    <source>
        <strain evidence="1">A17</strain>
        <strain evidence="2 3">cv. Jemalong A17</strain>
    </source>
</reference>
<gene>
    <name evidence="1" type="ordered locus">MTR_5g076680</name>
</gene>
<keyword evidence="3" id="KW-1185">Reference proteome</keyword>
<reference evidence="1 3" key="2">
    <citation type="journal article" date="2014" name="BMC Genomics">
        <title>An improved genome release (version Mt4.0) for the model legume Medicago truncatula.</title>
        <authorList>
            <person name="Tang H."/>
            <person name="Krishnakumar V."/>
            <person name="Bidwell S."/>
            <person name="Rosen B."/>
            <person name="Chan A."/>
            <person name="Zhou S."/>
            <person name="Gentzbittel L."/>
            <person name="Childs K.L."/>
            <person name="Yandell M."/>
            <person name="Gundlach H."/>
            <person name="Mayer K.F."/>
            <person name="Schwartz D.C."/>
            <person name="Town C.D."/>
        </authorList>
    </citation>
    <scope>GENOME REANNOTATION</scope>
    <source>
        <strain evidence="2 3">cv. Jemalong A17</strain>
    </source>
</reference>
<evidence type="ECO:0000313" key="3">
    <source>
        <dbReference type="Proteomes" id="UP000002051"/>
    </source>
</evidence>